<evidence type="ECO:0000313" key="3">
    <source>
        <dbReference type="EMBL" id="GGK28121.1"/>
    </source>
</evidence>
<dbReference type="CDD" id="cd10917">
    <property type="entry name" value="CE4_NodB_like_6s_7s"/>
    <property type="match status" value="1"/>
</dbReference>
<name>A0A8J3BKR6_9ACTN</name>
<reference evidence="3" key="2">
    <citation type="submission" date="2020-09" db="EMBL/GenBank/DDBJ databases">
        <authorList>
            <person name="Sun Q."/>
            <person name="Ohkuma M."/>
        </authorList>
    </citation>
    <scope>NUCLEOTIDE SEQUENCE</scope>
    <source>
        <strain evidence="3">JCM 3091</strain>
    </source>
</reference>
<feature type="chain" id="PRO_5039356884" description="NodB homology domain-containing protein" evidence="1">
    <location>
        <begin position="31"/>
        <end position="256"/>
    </location>
</feature>
<dbReference type="InterPro" id="IPR002509">
    <property type="entry name" value="NODB_dom"/>
</dbReference>
<dbReference type="InterPro" id="IPR050248">
    <property type="entry name" value="Polysacc_deacetylase_ArnD"/>
</dbReference>
<sequence length="256" mass="27652">MPHIRPAHARRLGPLGLALALGLAAASFLAVDEPAAAPPAAATPTPAASPDLTDFPARLAHVSQMRTGASRRGVVALTFDDGPSAYTPGILKVLKRHGVRATFFALGVETQKHPVLARRIVREGHRIGNHTWDHPDMRTLSDDGARSQITRQQRLLRQATGVTPTSFRFPYGATDARTTAIVASCGLRPVKWNIDTQDWERPGANRIRAHILGAVRKDRLNVVLMHDGGGNRANTVAALDRTIATLKARGYRFGVV</sequence>
<dbReference type="Pfam" id="PF01522">
    <property type="entry name" value="Polysacc_deac_1"/>
    <property type="match status" value="1"/>
</dbReference>
<feature type="domain" description="NodB homology" evidence="2">
    <location>
        <begin position="73"/>
        <end position="254"/>
    </location>
</feature>
<accession>A0A8J3BKR6</accession>
<dbReference type="InterPro" id="IPR011330">
    <property type="entry name" value="Glyco_hydro/deAcase_b/a-brl"/>
</dbReference>
<dbReference type="Gene3D" id="3.20.20.370">
    <property type="entry name" value="Glycoside hydrolase/deacetylase"/>
    <property type="match status" value="1"/>
</dbReference>
<evidence type="ECO:0000259" key="2">
    <source>
        <dbReference type="PROSITE" id="PS51677"/>
    </source>
</evidence>
<dbReference type="PANTHER" id="PTHR10587">
    <property type="entry name" value="GLYCOSYL TRANSFERASE-RELATED"/>
    <property type="match status" value="1"/>
</dbReference>
<evidence type="ECO:0000256" key="1">
    <source>
        <dbReference type="SAM" id="SignalP"/>
    </source>
</evidence>
<dbReference type="GO" id="GO:0016810">
    <property type="term" value="F:hydrolase activity, acting on carbon-nitrogen (but not peptide) bonds"/>
    <property type="evidence" value="ECO:0007669"/>
    <property type="project" value="InterPro"/>
</dbReference>
<dbReference type="RefSeq" id="WP_189114057.1">
    <property type="nucleotide sequence ID" value="NZ_BMQC01000006.1"/>
</dbReference>
<organism evidence="3 4">
    <name type="scientific">Pilimelia terevasa</name>
    <dbReference type="NCBI Taxonomy" id="53372"/>
    <lineage>
        <taxon>Bacteria</taxon>
        <taxon>Bacillati</taxon>
        <taxon>Actinomycetota</taxon>
        <taxon>Actinomycetes</taxon>
        <taxon>Micromonosporales</taxon>
        <taxon>Micromonosporaceae</taxon>
        <taxon>Pilimelia</taxon>
    </lineage>
</organism>
<keyword evidence="1" id="KW-0732">Signal</keyword>
<protein>
    <recommendedName>
        <fullName evidence="2">NodB homology domain-containing protein</fullName>
    </recommendedName>
</protein>
<dbReference type="Proteomes" id="UP000662200">
    <property type="component" value="Unassembled WGS sequence"/>
</dbReference>
<dbReference type="GO" id="GO:0005975">
    <property type="term" value="P:carbohydrate metabolic process"/>
    <property type="evidence" value="ECO:0007669"/>
    <property type="project" value="InterPro"/>
</dbReference>
<gene>
    <name evidence="3" type="ORF">GCM10010124_20920</name>
</gene>
<dbReference type="SUPFAM" id="SSF88713">
    <property type="entry name" value="Glycoside hydrolase/deacetylase"/>
    <property type="match status" value="1"/>
</dbReference>
<comment type="caution">
    <text evidence="3">The sequence shown here is derived from an EMBL/GenBank/DDBJ whole genome shotgun (WGS) entry which is preliminary data.</text>
</comment>
<reference evidence="3" key="1">
    <citation type="journal article" date="2014" name="Int. J. Syst. Evol. Microbiol.">
        <title>Complete genome sequence of Corynebacterium casei LMG S-19264T (=DSM 44701T), isolated from a smear-ripened cheese.</title>
        <authorList>
            <consortium name="US DOE Joint Genome Institute (JGI-PGF)"/>
            <person name="Walter F."/>
            <person name="Albersmeier A."/>
            <person name="Kalinowski J."/>
            <person name="Ruckert C."/>
        </authorList>
    </citation>
    <scope>NUCLEOTIDE SEQUENCE</scope>
    <source>
        <strain evidence="3">JCM 3091</strain>
    </source>
</reference>
<keyword evidence="4" id="KW-1185">Reference proteome</keyword>
<dbReference type="PROSITE" id="PS51677">
    <property type="entry name" value="NODB"/>
    <property type="match status" value="1"/>
</dbReference>
<evidence type="ECO:0000313" key="4">
    <source>
        <dbReference type="Proteomes" id="UP000662200"/>
    </source>
</evidence>
<proteinExistence type="predicted"/>
<dbReference type="EMBL" id="BMQC01000006">
    <property type="protein sequence ID" value="GGK28121.1"/>
    <property type="molecule type" value="Genomic_DNA"/>
</dbReference>
<feature type="signal peptide" evidence="1">
    <location>
        <begin position="1"/>
        <end position="30"/>
    </location>
</feature>
<dbReference type="AlphaFoldDB" id="A0A8J3BKR6"/>